<feature type="compositionally biased region" description="Basic and acidic residues" evidence="2">
    <location>
        <begin position="414"/>
        <end position="425"/>
    </location>
</feature>
<proteinExistence type="predicted"/>
<feature type="domain" description="RING-type" evidence="3">
    <location>
        <begin position="309"/>
        <end position="363"/>
    </location>
</feature>
<evidence type="ECO:0000313" key="4">
    <source>
        <dbReference type="EMBL" id="PMD46348.1"/>
    </source>
</evidence>
<keyword evidence="1" id="KW-0862">Zinc</keyword>
<dbReference type="PROSITE" id="PS50089">
    <property type="entry name" value="ZF_RING_2"/>
    <property type="match status" value="1"/>
</dbReference>
<gene>
    <name evidence="4" type="ORF">L207DRAFT_628909</name>
</gene>
<evidence type="ECO:0000256" key="1">
    <source>
        <dbReference type="PROSITE-ProRule" id="PRU00175"/>
    </source>
</evidence>
<dbReference type="AlphaFoldDB" id="A0A2J6S6G2"/>
<dbReference type="Proteomes" id="UP000235786">
    <property type="component" value="Unassembled WGS sequence"/>
</dbReference>
<keyword evidence="1" id="KW-0863">Zinc-finger</keyword>
<sequence>MADIPCNLLVLRRSSRTIEKLCNGVQIKTHDSDGDVVTLDPWYTGLLLALSHCTGWTADYIALEIKKVTGLEFTAEDIWSFHGRWVMDRGTQVELSQGDLQAMLWVLKQEGFMLPELGRPLHMTEKPISGSFAKFWTPRTPNEPTLYEGYHSVNRDLITEYLNSKPMSYVGRFAPLEEALTMDLGPTVQRLMKETMKGWWVSMKIMVKERPHFRELNSRDSVGLIIDHLQDYAAKYQAIFGIMEENTMFGNIKGGSVEIESTGYGVKILLGLMLADRIKVIDRFLRLERERICFEHVNSSNLPPDSKNCCVCQDPLDVETPEGTLEKGIRLIICCHQVIGENCLKEWLSRSGSSIRKNCPNCRFDFPMCFLVKLFGEDYLMKENSEEEEPDLENMIVVEQQREPVDLVSPSPDRSPEPEPARSERSPAPSPAPSPVLRSPSPEMPFVQTPIAWPAGWGPAIDPMDDMLGSVFTNTVHTHIPRGADGMPDFAAAWSYGGPPRADNFMTEG</sequence>
<feature type="region of interest" description="Disordered" evidence="2">
    <location>
        <begin position="402"/>
        <end position="443"/>
    </location>
</feature>
<dbReference type="InterPro" id="IPR001841">
    <property type="entry name" value="Znf_RING"/>
</dbReference>
<dbReference type="Gene3D" id="3.30.40.10">
    <property type="entry name" value="Zinc/RING finger domain, C3HC4 (zinc finger)"/>
    <property type="match status" value="1"/>
</dbReference>
<dbReference type="GO" id="GO:0008270">
    <property type="term" value="F:zinc ion binding"/>
    <property type="evidence" value="ECO:0007669"/>
    <property type="project" value="UniProtKB-KW"/>
</dbReference>
<dbReference type="EMBL" id="KZ613939">
    <property type="protein sequence ID" value="PMD46348.1"/>
    <property type="molecule type" value="Genomic_DNA"/>
</dbReference>
<evidence type="ECO:0000256" key="2">
    <source>
        <dbReference type="SAM" id="MobiDB-lite"/>
    </source>
</evidence>
<protein>
    <recommendedName>
        <fullName evidence="3">RING-type domain-containing protein</fullName>
    </recommendedName>
</protein>
<dbReference type="OrthoDB" id="8062037at2759"/>
<dbReference type="InterPro" id="IPR013083">
    <property type="entry name" value="Znf_RING/FYVE/PHD"/>
</dbReference>
<name>A0A2J6S6G2_HYAVF</name>
<dbReference type="SUPFAM" id="SSF57850">
    <property type="entry name" value="RING/U-box"/>
    <property type="match status" value="1"/>
</dbReference>
<evidence type="ECO:0000313" key="5">
    <source>
        <dbReference type="Proteomes" id="UP000235786"/>
    </source>
</evidence>
<organism evidence="4 5">
    <name type="scientific">Hyaloscypha variabilis (strain UAMH 11265 / GT02V1 / F)</name>
    <name type="common">Meliniomyces variabilis</name>
    <dbReference type="NCBI Taxonomy" id="1149755"/>
    <lineage>
        <taxon>Eukaryota</taxon>
        <taxon>Fungi</taxon>
        <taxon>Dikarya</taxon>
        <taxon>Ascomycota</taxon>
        <taxon>Pezizomycotina</taxon>
        <taxon>Leotiomycetes</taxon>
        <taxon>Helotiales</taxon>
        <taxon>Hyaloscyphaceae</taxon>
        <taxon>Hyaloscypha</taxon>
        <taxon>Hyaloscypha variabilis</taxon>
    </lineage>
</organism>
<keyword evidence="5" id="KW-1185">Reference proteome</keyword>
<evidence type="ECO:0000259" key="3">
    <source>
        <dbReference type="PROSITE" id="PS50089"/>
    </source>
</evidence>
<dbReference type="STRING" id="1149755.A0A2J6S6G2"/>
<accession>A0A2J6S6G2</accession>
<reference evidence="4 5" key="1">
    <citation type="submission" date="2016-04" db="EMBL/GenBank/DDBJ databases">
        <title>A degradative enzymes factory behind the ericoid mycorrhizal symbiosis.</title>
        <authorList>
            <consortium name="DOE Joint Genome Institute"/>
            <person name="Martino E."/>
            <person name="Morin E."/>
            <person name="Grelet G."/>
            <person name="Kuo A."/>
            <person name="Kohler A."/>
            <person name="Daghino S."/>
            <person name="Barry K."/>
            <person name="Choi C."/>
            <person name="Cichocki N."/>
            <person name="Clum A."/>
            <person name="Copeland A."/>
            <person name="Hainaut M."/>
            <person name="Haridas S."/>
            <person name="Labutti K."/>
            <person name="Lindquist E."/>
            <person name="Lipzen A."/>
            <person name="Khouja H.-R."/>
            <person name="Murat C."/>
            <person name="Ohm R."/>
            <person name="Olson A."/>
            <person name="Spatafora J."/>
            <person name="Veneault-Fourrey C."/>
            <person name="Henrissat B."/>
            <person name="Grigoriev I."/>
            <person name="Martin F."/>
            <person name="Perotto S."/>
        </authorList>
    </citation>
    <scope>NUCLEOTIDE SEQUENCE [LARGE SCALE GENOMIC DNA]</scope>
    <source>
        <strain evidence="4 5">F</strain>
    </source>
</reference>
<keyword evidence="1" id="KW-0479">Metal-binding</keyword>